<evidence type="ECO:0000313" key="1">
    <source>
        <dbReference type="EMBL" id="AZV45678.1"/>
    </source>
</evidence>
<proteinExistence type="predicted"/>
<keyword evidence="1" id="KW-0614">Plasmid</keyword>
<accession>A0A3Q9RSI6</accession>
<dbReference type="RefSeq" id="WP_127762732.1">
    <property type="nucleotide sequence ID" value="NZ_CP026096.1"/>
</dbReference>
<geneLocation type="plasmid" evidence="2">
    <name>pom18</name>
</geneLocation>
<sequence length="168" mass="19939">MKTCPYCGSNVEFNEMNNQYYCDFCCMILDPLIVKNNGERIDIRVNEAPLDVHIDKTTPELMTLSTFELLYLLKAIRKERSDMYGYMNTFYKASQQDNEAAFKEYEEQSGKDYMFFTKKAFIVENIIRTRLGYVPTRITDSYLAKYVEYIKNDKNKPMIIRTERKNKV</sequence>
<dbReference type="Proteomes" id="UP000283095">
    <property type="component" value="Plasmid pOM18"/>
</dbReference>
<dbReference type="OrthoDB" id="2617774at2"/>
<reference evidence="1 2" key="1">
    <citation type="submission" date="2018-01" db="EMBL/GenBank/DDBJ databases">
        <title>Bacillus asahii Genome sequencing and assembly.</title>
        <authorList>
            <person name="Jiang H."/>
            <person name="Feng Y."/>
            <person name="Zhao F."/>
            <person name="Lin X."/>
        </authorList>
    </citation>
    <scope>NUCLEOTIDE SEQUENCE [LARGE SCALE GENOMIC DNA]</scope>
    <source>
        <strain evidence="1 2">OM18</strain>
        <plasmid evidence="2">pom18</plasmid>
    </source>
</reference>
<evidence type="ECO:0000313" key="2">
    <source>
        <dbReference type="Proteomes" id="UP000283095"/>
    </source>
</evidence>
<dbReference type="EMBL" id="CP026096">
    <property type="protein sequence ID" value="AZV45678.1"/>
    <property type="molecule type" value="Genomic_DNA"/>
</dbReference>
<dbReference type="AlphaFoldDB" id="A0A3Q9RSI6"/>
<dbReference type="KEGG" id="pasa:BAOM_p025"/>
<organism evidence="1 2">
    <name type="scientific">Peribacillus asahii</name>
    <dbReference type="NCBI Taxonomy" id="228899"/>
    <lineage>
        <taxon>Bacteria</taxon>
        <taxon>Bacillati</taxon>
        <taxon>Bacillota</taxon>
        <taxon>Bacilli</taxon>
        <taxon>Bacillales</taxon>
        <taxon>Bacillaceae</taxon>
        <taxon>Peribacillus</taxon>
    </lineage>
</organism>
<name>A0A3Q9RSI6_9BACI</name>
<gene>
    <name evidence="1" type="ORF">BAOM_p025</name>
</gene>
<protein>
    <submittedName>
        <fullName evidence="1">Uncharacterized protein</fullName>
    </submittedName>
</protein>